<sequence>MAHQANENIPTACFTFEPNSLLNASIYRHAQNATAGFLKLSDSHSPAYTISSTTSIASMRTVFKDAYNRILDQIDRKDLAKTQFEKLLKAKEINEWLSDEFGYLCAQNDPHRVLACAERVSHTPLKTTLMVSVYSASPEHELQMLTSFTYLEHKMRLE</sequence>
<keyword evidence="2" id="KW-1185">Reference proteome</keyword>
<accession>A0A6A4GME8</accession>
<gene>
    <name evidence="1" type="ORF">BT96DRAFT_927891</name>
</gene>
<dbReference type="AlphaFoldDB" id="A0A6A4GME8"/>
<evidence type="ECO:0000313" key="1">
    <source>
        <dbReference type="EMBL" id="KAE9386901.1"/>
    </source>
</evidence>
<proteinExistence type="predicted"/>
<organism evidence="1 2">
    <name type="scientific">Gymnopus androsaceus JB14</name>
    <dbReference type="NCBI Taxonomy" id="1447944"/>
    <lineage>
        <taxon>Eukaryota</taxon>
        <taxon>Fungi</taxon>
        <taxon>Dikarya</taxon>
        <taxon>Basidiomycota</taxon>
        <taxon>Agaricomycotina</taxon>
        <taxon>Agaricomycetes</taxon>
        <taxon>Agaricomycetidae</taxon>
        <taxon>Agaricales</taxon>
        <taxon>Marasmiineae</taxon>
        <taxon>Omphalotaceae</taxon>
        <taxon>Gymnopus</taxon>
    </lineage>
</organism>
<dbReference type="Proteomes" id="UP000799118">
    <property type="component" value="Unassembled WGS sequence"/>
</dbReference>
<reference evidence="1" key="1">
    <citation type="journal article" date="2019" name="Environ. Microbiol.">
        <title>Fungal ecological strategies reflected in gene transcription - a case study of two litter decomposers.</title>
        <authorList>
            <person name="Barbi F."/>
            <person name="Kohler A."/>
            <person name="Barry K."/>
            <person name="Baskaran P."/>
            <person name="Daum C."/>
            <person name="Fauchery L."/>
            <person name="Ihrmark K."/>
            <person name="Kuo A."/>
            <person name="LaButti K."/>
            <person name="Lipzen A."/>
            <person name="Morin E."/>
            <person name="Grigoriev I.V."/>
            <person name="Henrissat B."/>
            <person name="Lindahl B."/>
            <person name="Martin F."/>
        </authorList>
    </citation>
    <scope>NUCLEOTIDE SEQUENCE</scope>
    <source>
        <strain evidence="1">JB14</strain>
    </source>
</reference>
<dbReference type="OrthoDB" id="3256331at2759"/>
<dbReference type="EMBL" id="ML769839">
    <property type="protein sequence ID" value="KAE9386901.1"/>
    <property type="molecule type" value="Genomic_DNA"/>
</dbReference>
<evidence type="ECO:0000313" key="2">
    <source>
        <dbReference type="Proteomes" id="UP000799118"/>
    </source>
</evidence>
<name>A0A6A4GME8_9AGAR</name>
<protein>
    <submittedName>
        <fullName evidence="1">Uncharacterized protein</fullName>
    </submittedName>
</protein>